<dbReference type="EMBL" id="DXHX01000124">
    <property type="protein sequence ID" value="HIV75137.1"/>
    <property type="molecule type" value="Genomic_DNA"/>
</dbReference>
<dbReference type="AlphaFoldDB" id="A0A9D1PNB1"/>
<organism evidence="1 2">
    <name type="scientific">Candidatus Pseudogracilibacillus intestinigallinarum</name>
    <dbReference type="NCBI Taxonomy" id="2838742"/>
    <lineage>
        <taxon>Bacteria</taxon>
        <taxon>Bacillati</taxon>
        <taxon>Bacillota</taxon>
        <taxon>Bacilli</taxon>
        <taxon>Bacillales</taxon>
        <taxon>Bacillaceae</taxon>
        <taxon>Pseudogracilibacillus</taxon>
    </lineage>
</organism>
<evidence type="ECO:0000313" key="1">
    <source>
        <dbReference type="EMBL" id="HIV75137.1"/>
    </source>
</evidence>
<proteinExistence type="predicted"/>
<gene>
    <name evidence="1" type="ORF">H9895_08685</name>
</gene>
<protein>
    <submittedName>
        <fullName evidence="1">Uncharacterized protein</fullName>
    </submittedName>
</protein>
<dbReference type="Pfam" id="PF26326">
    <property type="entry name" value="YtzJ"/>
    <property type="match status" value="1"/>
</dbReference>
<dbReference type="InterPro" id="IPR058867">
    <property type="entry name" value="YtzJ"/>
</dbReference>
<dbReference type="Proteomes" id="UP000823937">
    <property type="component" value="Unassembled WGS sequence"/>
</dbReference>
<accession>A0A9D1PNB1</accession>
<name>A0A9D1PNB1_9BACI</name>
<comment type="caution">
    <text evidence="1">The sequence shown here is derived from an EMBL/GenBank/DDBJ whole genome shotgun (WGS) entry which is preliminary data.</text>
</comment>
<sequence>MTVLDRREMRDEKIALLKEGRAVYAESPEFIRLIKRGIHKEDMCVTFEEINGGCWFIPENLQSDE</sequence>
<reference evidence="1" key="1">
    <citation type="journal article" date="2021" name="PeerJ">
        <title>Extensive microbial diversity within the chicken gut microbiome revealed by metagenomics and culture.</title>
        <authorList>
            <person name="Gilroy R."/>
            <person name="Ravi A."/>
            <person name="Getino M."/>
            <person name="Pursley I."/>
            <person name="Horton D.L."/>
            <person name="Alikhan N.F."/>
            <person name="Baker D."/>
            <person name="Gharbi K."/>
            <person name="Hall N."/>
            <person name="Watson M."/>
            <person name="Adriaenssens E.M."/>
            <person name="Foster-Nyarko E."/>
            <person name="Jarju S."/>
            <person name="Secka A."/>
            <person name="Antonio M."/>
            <person name="Oren A."/>
            <person name="Chaudhuri R.R."/>
            <person name="La Ragione R."/>
            <person name="Hildebrand F."/>
            <person name="Pallen M.J."/>
        </authorList>
    </citation>
    <scope>NUCLEOTIDE SEQUENCE</scope>
    <source>
        <strain evidence="1">CHK169-2315</strain>
    </source>
</reference>
<reference evidence="1" key="2">
    <citation type="submission" date="2021-04" db="EMBL/GenBank/DDBJ databases">
        <authorList>
            <person name="Gilroy R."/>
        </authorList>
    </citation>
    <scope>NUCLEOTIDE SEQUENCE</scope>
    <source>
        <strain evidence="1">CHK169-2315</strain>
    </source>
</reference>
<evidence type="ECO:0000313" key="2">
    <source>
        <dbReference type="Proteomes" id="UP000823937"/>
    </source>
</evidence>